<protein>
    <recommendedName>
        <fullName evidence="9">Kinesin motor domain-containing protein</fullName>
    </recommendedName>
</protein>
<dbReference type="EMBL" id="QUSY01002319">
    <property type="protein sequence ID" value="RHY21651.1"/>
    <property type="molecule type" value="Genomic_DNA"/>
</dbReference>
<evidence type="ECO:0008006" key="9">
    <source>
        <dbReference type="Google" id="ProtNLM"/>
    </source>
</evidence>
<keyword evidence="5" id="KW-0206">Cytoskeleton</keyword>
<dbReference type="VEuPathDB" id="FungiDB:H310_09942"/>
<evidence type="ECO:0000313" key="8">
    <source>
        <dbReference type="Proteomes" id="UP000285060"/>
    </source>
</evidence>
<evidence type="ECO:0000256" key="2">
    <source>
        <dbReference type="ARBA" id="ARBA00022490"/>
    </source>
</evidence>
<evidence type="ECO:0000256" key="4">
    <source>
        <dbReference type="ARBA" id="ARBA00023175"/>
    </source>
</evidence>
<feature type="compositionally biased region" description="Low complexity" evidence="6">
    <location>
        <begin position="1"/>
        <end position="18"/>
    </location>
</feature>
<reference evidence="7 8" key="1">
    <citation type="submission" date="2018-08" db="EMBL/GenBank/DDBJ databases">
        <title>Aphanomyces genome sequencing and annotation.</title>
        <authorList>
            <person name="Minardi D."/>
            <person name="Oidtmann B."/>
            <person name="Van Der Giezen M."/>
            <person name="Studholme D.J."/>
        </authorList>
    </citation>
    <scope>NUCLEOTIDE SEQUENCE [LARGE SCALE GENOMIC DNA]</scope>
    <source>
        <strain evidence="7 8">NJM0002</strain>
    </source>
</reference>
<dbReference type="InterPro" id="IPR027640">
    <property type="entry name" value="Kinesin-like_fam"/>
</dbReference>
<keyword evidence="8" id="KW-1185">Reference proteome</keyword>
<gene>
    <name evidence="7" type="ORF">DYB32_009745</name>
</gene>
<dbReference type="AlphaFoldDB" id="A0A3R6WF05"/>
<evidence type="ECO:0000256" key="3">
    <source>
        <dbReference type="ARBA" id="ARBA00022701"/>
    </source>
</evidence>
<dbReference type="Proteomes" id="UP000285060">
    <property type="component" value="Unassembled WGS sequence"/>
</dbReference>
<organism evidence="7 8">
    <name type="scientific">Aphanomyces invadans</name>
    <dbReference type="NCBI Taxonomy" id="157072"/>
    <lineage>
        <taxon>Eukaryota</taxon>
        <taxon>Sar</taxon>
        <taxon>Stramenopiles</taxon>
        <taxon>Oomycota</taxon>
        <taxon>Saprolegniomycetes</taxon>
        <taxon>Saprolegniales</taxon>
        <taxon>Verrucalvaceae</taxon>
        <taxon>Aphanomyces</taxon>
    </lineage>
</organism>
<feature type="compositionally biased region" description="Basic and acidic residues" evidence="6">
    <location>
        <begin position="81"/>
        <end position="95"/>
    </location>
</feature>
<keyword evidence="3" id="KW-0493">Microtubule</keyword>
<name>A0A3R6WF05_9STRA</name>
<proteinExistence type="predicted"/>
<dbReference type="PANTHER" id="PTHR47971:SF8">
    <property type="entry name" value="KINESIN-LIKE PROTEIN"/>
    <property type="match status" value="1"/>
</dbReference>
<keyword evidence="4" id="KW-0505">Motor protein</keyword>
<dbReference type="GO" id="GO:0007019">
    <property type="term" value="P:microtubule depolymerization"/>
    <property type="evidence" value="ECO:0007669"/>
    <property type="project" value="TreeGrafter"/>
</dbReference>
<feature type="compositionally biased region" description="Basic and acidic residues" evidence="6">
    <location>
        <begin position="57"/>
        <end position="71"/>
    </location>
</feature>
<dbReference type="GO" id="GO:0007018">
    <property type="term" value="P:microtubule-based movement"/>
    <property type="evidence" value="ECO:0007669"/>
    <property type="project" value="InterPro"/>
</dbReference>
<feature type="region of interest" description="Disordered" evidence="6">
    <location>
        <begin position="1"/>
        <end position="72"/>
    </location>
</feature>
<comment type="subcellular location">
    <subcellularLocation>
        <location evidence="1">Cytoplasm</location>
        <location evidence="1">Cytoskeleton</location>
    </subcellularLocation>
</comment>
<dbReference type="GO" id="GO:0005874">
    <property type="term" value="C:microtubule"/>
    <property type="evidence" value="ECO:0007669"/>
    <property type="project" value="UniProtKB-KW"/>
</dbReference>
<feature type="compositionally biased region" description="Basic and acidic residues" evidence="6">
    <location>
        <begin position="30"/>
        <end position="41"/>
    </location>
</feature>
<evidence type="ECO:0000256" key="5">
    <source>
        <dbReference type="ARBA" id="ARBA00023212"/>
    </source>
</evidence>
<sequence>MQAAPTSTSTTAPFRATTNQDDADDASGGQRDEDISARDSPNEAVMSATSSATHQPYGKDEVKEHGDDTGHKFRRLIKVFRDGMKAPKKQTDEPRTTSSKLSVFVRKRPLSKKELSHKGTRTNCSHPFDSTPNPGYDVITCARNTQLYCHEPKFKVDMSASLVNHLFSFDGY</sequence>
<feature type="region of interest" description="Disordered" evidence="6">
    <location>
        <begin position="81"/>
        <end position="100"/>
    </location>
</feature>
<keyword evidence="2" id="KW-0963">Cytoplasm</keyword>
<dbReference type="GO" id="GO:0003777">
    <property type="term" value="F:microtubule motor activity"/>
    <property type="evidence" value="ECO:0007669"/>
    <property type="project" value="InterPro"/>
</dbReference>
<comment type="caution">
    <text evidence="7">The sequence shown here is derived from an EMBL/GenBank/DDBJ whole genome shotgun (WGS) entry which is preliminary data.</text>
</comment>
<evidence type="ECO:0000256" key="1">
    <source>
        <dbReference type="ARBA" id="ARBA00004245"/>
    </source>
</evidence>
<dbReference type="PANTHER" id="PTHR47971">
    <property type="entry name" value="KINESIN-RELATED PROTEIN 6"/>
    <property type="match status" value="1"/>
</dbReference>
<evidence type="ECO:0000256" key="6">
    <source>
        <dbReference type="SAM" id="MobiDB-lite"/>
    </source>
</evidence>
<evidence type="ECO:0000313" key="7">
    <source>
        <dbReference type="EMBL" id="RHY21651.1"/>
    </source>
</evidence>
<accession>A0A3R6WF05</accession>